<keyword evidence="2" id="KW-1185">Reference proteome</keyword>
<protein>
    <submittedName>
        <fullName evidence="1">Homogentisate 1,2-dioxygenase</fullName>
    </submittedName>
</protein>
<comment type="caution">
    <text evidence="1">The sequence shown here is derived from an EMBL/GenBank/DDBJ whole genome shotgun (WGS) entry which is preliminary data.</text>
</comment>
<dbReference type="SUPFAM" id="SSF51182">
    <property type="entry name" value="RmlC-like cupins"/>
    <property type="match status" value="1"/>
</dbReference>
<reference evidence="1 2" key="1">
    <citation type="submission" date="2021-07" db="EMBL/GenBank/DDBJ databases">
        <title>Actinomadura sp. PM05-2 isolated from lichen.</title>
        <authorList>
            <person name="Somphong A."/>
            <person name="Phongsopitanun W."/>
            <person name="Tanasupawat S."/>
            <person name="Peongsungnone V."/>
        </authorList>
    </citation>
    <scope>NUCLEOTIDE SEQUENCE [LARGE SCALE GENOMIC DNA]</scope>
    <source>
        <strain evidence="1 2">PM05-2</strain>
    </source>
</reference>
<dbReference type="EMBL" id="JAIBOA010000059">
    <property type="protein sequence ID" value="MBW8487766.1"/>
    <property type="molecule type" value="Genomic_DNA"/>
</dbReference>
<organism evidence="1 2">
    <name type="scientific">Actinomadura parmotrematis</name>
    <dbReference type="NCBI Taxonomy" id="2864039"/>
    <lineage>
        <taxon>Bacteria</taxon>
        <taxon>Bacillati</taxon>
        <taxon>Actinomycetota</taxon>
        <taxon>Actinomycetes</taxon>
        <taxon>Streptosporangiales</taxon>
        <taxon>Thermomonosporaceae</taxon>
        <taxon>Actinomadura</taxon>
    </lineage>
</organism>
<dbReference type="InterPro" id="IPR014710">
    <property type="entry name" value="RmlC-like_jellyroll"/>
</dbReference>
<accession>A0ABS7G5L6</accession>
<evidence type="ECO:0000313" key="2">
    <source>
        <dbReference type="Proteomes" id="UP000774570"/>
    </source>
</evidence>
<feature type="non-terminal residue" evidence="1">
    <location>
        <position position="1"/>
    </location>
</feature>
<gene>
    <name evidence="1" type="ORF">K1Y72_35845</name>
</gene>
<proteinExistence type="predicted"/>
<name>A0ABS7G5L6_9ACTN</name>
<dbReference type="InterPro" id="IPR011051">
    <property type="entry name" value="RmlC_Cupin_sf"/>
</dbReference>
<sequence>TGTARLETTYGVLEIGEGDYAVVPTGTIHRWVPTGTEQVRALVIEARGHIRPPKRYLSQYGQFLEHAPYCERDLRGPTTPLLAEGDNV</sequence>
<evidence type="ECO:0000313" key="1">
    <source>
        <dbReference type="EMBL" id="MBW8487766.1"/>
    </source>
</evidence>
<feature type="non-terminal residue" evidence="1">
    <location>
        <position position="88"/>
    </location>
</feature>
<dbReference type="Proteomes" id="UP000774570">
    <property type="component" value="Unassembled WGS sequence"/>
</dbReference>
<dbReference type="Gene3D" id="2.60.120.10">
    <property type="entry name" value="Jelly Rolls"/>
    <property type="match status" value="1"/>
</dbReference>